<dbReference type="Pfam" id="PF12836">
    <property type="entry name" value="HHH_3"/>
    <property type="match status" value="1"/>
</dbReference>
<protein>
    <recommendedName>
        <fullName evidence="1">Helix-hairpin-helix DNA-binding motif class 1 domain-containing protein</fullName>
    </recommendedName>
</protein>
<keyword evidence="3" id="KW-1185">Reference proteome</keyword>
<reference evidence="2 3" key="1">
    <citation type="submission" date="2019-04" db="EMBL/GenBank/DDBJ databases">
        <title>Bacillus caeni sp. nov., a bacterium isolated from mangrove sediment.</title>
        <authorList>
            <person name="Huang H."/>
            <person name="Mo K."/>
            <person name="Hu Y."/>
        </authorList>
    </citation>
    <scope>NUCLEOTIDE SEQUENCE [LARGE SCALE GENOMIC DNA]</scope>
    <source>
        <strain evidence="2 3">HB172195</strain>
    </source>
</reference>
<dbReference type="PANTHER" id="PTHR21180:SF32">
    <property type="entry name" value="ENDONUCLEASE_EXONUCLEASE_PHOSPHATASE FAMILY DOMAIN-CONTAINING PROTEIN 1"/>
    <property type="match status" value="1"/>
</dbReference>
<evidence type="ECO:0000259" key="1">
    <source>
        <dbReference type="SMART" id="SM00278"/>
    </source>
</evidence>
<dbReference type="Gene3D" id="1.10.150.310">
    <property type="entry name" value="Tex RuvX-like domain-like"/>
    <property type="match status" value="1"/>
</dbReference>
<dbReference type="GO" id="GO:0003677">
    <property type="term" value="F:DNA binding"/>
    <property type="evidence" value="ECO:0007669"/>
    <property type="project" value="InterPro"/>
</dbReference>
<dbReference type="InterPro" id="IPR004509">
    <property type="entry name" value="Competence_ComEA_HhH"/>
</dbReference>
<feature type="domain" description="Helix-hairpin-helix DNA-binding motif class 1" evidence="1">
    <location>
        <begin position="154"/>
        <end position="173"/>
    </location>
</feature>
<dbReference type="Gene3D" id="3.10.560.10">
    <property type="entry name" value="Outer membrane lipoprotein wza domain like"/>
    <property type="match status" value="1"/>
</dbReference>
<dbReference type="RefSeq" id="WP_138123085.1">
    <property type="nucleotide sequence ID" value="NZ_SWLG01000001.1"/>
</dbReference>
<feature type="domain" description="Helix-hairpin-helix DNA-binding motif class 1" evidence="1">
    <location>
        <begin position="184"/>
        <end position="203"/>
    </location>
</feature>
<gene>
    <name evidence="2" type="ORF">FCL54_03270</name>
</gene>
<dbReference type="GO" id="GO:0015627">
    <property type="term" value="C:type II protein secretion system complex"/>
    <property type="evidence" value="ECO:0007669"/>
    <property type="project" value="TreeGrafter"/>
</dbReference>
<dbReference type="GO" id="GO:0006281">
    <property type="term" value="P:DNA repair"/>
    <property type="evidence" value="ECO:0007669"/>
    <property type="project" value="InterPro"/>
</dbReference>
<sequence>MKWTMREKVLAGAVACFSFFLMGDKFLMDGTGADNSIVENYTDANIDQTNEVTQQEDIKKQASGMIKIDIKGAVKKPGVYEISSEKRVIDAIETAGGYGDGADISNLNLAGKLSDEMVVYVPAEGEEITGFEGLAGNQSESEGDKVSLNHGTSEQLQTLPGIGPSKAEAIVTYREEHGGFQTIEELKQVGGIGDKTFEKLEKQLKLN</sequence>
<dbReference type="GO" id="GO:0015628">
    <property type="term" value="P:protein secretion by the type II secretion system"/>
    <property type="evidence" value="ECO:0007669"/>
    <property type="project" value="TreeGrafter"/>
</dbReference>
<dbReference type="InterPro" id="IPR003583">
    <property type="entry name" value="Hlx-hairpin-Hlx_DNA-bd_motif"/>
</dbReference>
<dbReference type="InterPro" id="IPR051675">
    <property type="entry name" value="Endo/Exo/Phosphatase_dom_1"/>
</dbReference>
<dbReference type="SMART" id="SM00278">
    <property type="entry name" value="HhH1"/>
    <property type="match status" value="2"/>
</dbReference>
<dbReference type="NCBIfam" id="TIGR00426">
    <property type="entry name" value="competence protein ComEA helix-hairpin-helix repeat region"/>
    <property type="match status" value="1"/>
</dbReference>
<accession>A0A5R9FCE8</accession>
<comment type="caution">
    <text evidence="2">The sequence shown here is derived from an EMBL/GenBank/DDBJ whole genome shotgun (WGS) entry which is preliminary data.</text>
</comment>
<dbReference type="InterPro" id="IPR019554">
    <property type="entry name" value="Soluble_ligand-bd"/>
</dbReference>
<dbReference type="Pfam" id="PF10531">
    <property type="entry name" value="SLBB"/>
    <property type="match status" value="1"/>
</dbReference>
<dbReference type="InterPro" id="IPR010994">
    <property type="entry name" value="RuvA_2-like"/>
</dbReference>
<dbReference type="Proteomes" id="UP000308230">
    <property type="component" value="Unassembled WGS sequence"/>
</dbReference>
<name>A0A5R9FCE8_9BACL</name>
<organism evidence="2 3">
    <name type="scientific">Exobacillus caeni</name>
    <dbReference type="NCBI Taxonomy" id="2574798"/>
    <lineage>
        <taxon>Bacteria</taxon>
        <taxon>Bacillati</taxon>
        <taxon>Bacillota</taxon>
        <taxon>Bacilli</taxon>
        <taxon>Bacillales</taxon>
        <taxon>Guptibacillaceae</taxon>
        <taxon>Exobacillus</taxon>
    </lineage>
</organism>
<dbReference type="SUPFAM" id="SSF47781">
    <property type="entry name" value="RuvA domain 2-like"/>
    <property type="match status" value="1"/>
</dbReference>
<dbReference type="AlphaFoldDB" id="A0A5R9FCE8"/>
<proteinExistence type="predicted"/>
<dbReference type="PANTHER" id="PTHR21180">
    <property type="entry name" value="ENDONUCLEASE/EXONUCLEASE/PHOSPHATASE FAMILY DOMAIN-CONTAINING PROTEIN 1"/>
    <property type="match status" value="1"/>
</dbReference>
<evidence type="ECO:0000313" key="2">
    <source>
        <dbReference type="EMBL" id="TLS39338.1"/>
    </source>
</evidence>
<evidence type="ECO:0000313" key="3">
    <source>
        <dbReference type="Proteomes" id="UP000308230"/>
    </source>
</evidence>
<dbReference type="EMBL" id="SWLG01000001">
    <property type="protein sequence ID" value="TLS39338.1"/>
    <property type="molecule type" value="Genomic_DNA"/>
</dbReference>
<dbReference type="OrthoDB" id="9790239at2"/>